<dbReference type="GO" id="GO:0009103">
    <property type="term" value="P:lipopolysaccharide biosynthetic process"/>
    <property type="evidence" value="ECO:0007669"/>
    <property type="project" value="UniProtKB-ARBA"/>
</dbReference>
<dbReference type="InterPro" id="IPR050297">
    <property type="entry name" value="LipidA_mod_glycosyltrf_83"/>
</dbReference>
<feature type="domain" description="Glycosyltransferase RgtA/B/C/D-like" evidence="9">
    <location>
        <begin position="80"/>
        <end position="236"/>
    </location>
</feature>
<feature type="transmembrane region" description="Helical" evidence="8">
    <location>
        <begin position="272"/>
        <end position="300"/>
    </location>
</feature>
<gene>
    <name evidence="10" type="ORF">SAMN02745134_01732</name>
</gene>
<feature type="transmembrane region" description="Helical" evidence="8">
    <location>
        <begin position="154"/>
        <end position="170"/>
    </location>
</feature>
<evidence type="ECO:0000256" key="2">
    <source>
        <dbReference type="ARBA" id="ARBA00022475"/>
    </source>
</evidence>
<evidence type="ECO:0000259" key="9">
    <source>
        <dbReference type="Pfam" id="PF13231"/>
    </source>
</evidence>
<keyword evidence="7 8" id="KW-0472">Membrane</keyword>
<dbReference type="OrthoDB" id="9792789at2"/>
<reference evidence="10 11" key="1">
    <citation type="submission" date="2017-04" db="EMBL/GenBank/DDBJ databases">
        <authorList>
            <person name="Afonso C.L."/>
            <person name="Miller P.J."/>
            <person name="Scott M.A."/>
            <person name="Spackman E."/>
            <person name="Goraichik I."/>
            <person name="Dimitrov K.M."/>
            <person name="Suarez D.L."/>
            <person name="Swayne D.E."/>
        </authorList>
    </citation>
    <scope>NUCLEOTIDE SEQUENCE [LARGE SCALE GENOMIC DNA]</scope>
    <source>
        <strain evidence="10 11">DSM 12555</strain>
    </source>
</reference>
<evidence type="ECO:0000256" key="5">
    <source>
        <dbReference type="ARBA" id="ARBA00022692"/>
    </source>
</evidence>
<dbReference type="InterPro" id="IPR038731">
    <property type="entry name" value="RgtA/B/C-like"/>
</dbReference>
<feature type="transmembrane region" description="Helical" evidence="8">
    <location>
        <begin position="198"/>
        <end position="215"/>
    </location>
</feature>
<feature type="transmembrane region" description="Helical" evidence="8">
    <location>
        <begin position="312"/>
        <end position="330"/>
    </location>
</feature>
<name>A0A1W1XH10_9CLOT</name>
<keyword evidence="11" id="KW-1185">Reference proteome</keyword>
<accession>A0A1W1XH10</accession>
<dbReference type="EMBL" id="FWXH01000004">
    <property type="protein sequence ID" value="SMC22801.1"/>
    <property type="molecule type" value="Genomic_DNA"/>
</dbReference>
<comment type="subcellular location">
    <subcellularLocation>
        <location evidence="1">Cell membrane</location>
        <topology evidence="1">Multi-pass membrane protein</topology>
    </subcellularLocation>
</comment>
<feature type="transmembrane region" description="Helical" evidence="8">
    <location>
        <begin position="20"/>
        <end position="37"/>
    </location>
</feature>
<feature type="transmembrane region" description="Helical" evidence="8">
    <location>
        <begin position="94"/>
        <end position="116"/>
    </location>
</feature>
<evidence type="ECO:0000313" key="11">
    <source>
        <dbReference type="Proteomes" id="UP000192468"/>
    </source>
</evidence>
<evidence type="ECO:0000313" key="10">
    <source>
        <dbReference type="EMBL" id="SMC22801.1"/>
    </source>
</evidence>
<sequence length="485" mass="56387">MRNTYAKKKFALDKFFHKYFYFIAAGILVLASVNLFYKLGTTTVQDWDEARHGITAYEMIKNSNYLITTYGFKVDYYNLKPPLPMIIIAMSYKIFGYSIFAMRFFSSFSALITIIFVGKILKDNISKVSAIVGMTALSTNYLFIVWHAGRTGDVDAIFTLIFTIVIYFLMKIEKNIKYLYLCGIVYSISFLLKSYASIQIIAVVGLILICTGSLFKLKLKQLLIFFACSFIPIFIWMAARYSFDGFTFLKKMITYDVLARSTSTIEGQKGSILYYVVYSISYNFHWVVYISILLSVYLIINKFKLNFKNNKFLKLTTIIWALVPFILFSLSKSKLVWYINTVYPAVSILIGWVTYSIYINSHISKKLKNVILILFIICSLFGETRILLKIKNENIPDSQKIFIELKNKVESKNINIYYGSKWTQANRFIVEVLDNMNPKEESKENFLSKNLKGIYVLDNNKENRRFIIENKIKPLCKNENYIIIK</sequence>
<keyword evidence="5 8" id="KW-0812">Transmembrane</keyword>
<dbReference type="STRING" id="1121291.SAMN02745134_01732"/>
<evidence type="ECO:0000256" key="1">
    <source>
        <dbReference type="ARBA" id="ARBA00004651"/>
    </source>
</evidence>
<feature type="transmembrane region" description="Helical" evidence="8">
    <location>
        <begin position="177"/>
        <end position="192"/>
    </location>
</feature>
<evidence type="ECO:0000256" key="8">
    <source>
        <dbReference type="SAM" id="Phobius"/>
    </source>
</evidence>
<evidence type="ECO:0000256" key="4">
    <source>
        <dbReference type="ARBA" id="ARBA00022679"/>
    </source>
</evidence>
<dbReference type="GO" id="GO:0005886">
    <property type="term" value="C:plasma membrane"/>
    <property type="evidence" value="ECO:0007669"/>
    <property type="project" value="UniProtKB-SubCell"/>
</dbReference>
<feature type="transmembrane region" description="Helical" evidence="8">
    <location>
        <begin position="222"/>
        <end position="243"/>
    </location>
</feature>
<evidence type="ECO:0000256" key="7">
    <source>
        <dbReference type="ARBA" id="ARBA00023136"/>
    </source>
</evidence>
<protein>
    <submittedName>
        <fullName evidence="10">Dolichyl-phosphate-mannose-protein mannosyltransferase</fullName>
    </submittedName>
</protein>
<feature type="transmembrane region" description="Helical" evidence="8">
    <location>
        <begin position="370"/>
        <end position="388"/>
    </location>
</feature>
<keyword evidence="4 10" id="KW-0808">Transferase</keyword>
<organism evidence="10 11">
    <name type="scientific">Clostridium acidisoli DSM 12555</name>
    <dbReference type="NCBI Taxonomy" id="1121291"/>
    <lineage>
        <taxon>Bacteria</taxon>
        <taxon>Bacillati</taxon>
        <taxon>Bacillota</taxon>
        <taxon>Clostridia</taxon>
        <taxon>Eubacteriales</taxon>
        <taxon>Clostridiaceae</taxon>
        <taxon>Clostridium</taxon>
    </lineage>
</organism>
<dbReference type="GO" id="GO:0016763">
    <property type="term" value="F:pentosyltransferase activity"/>
    <property type="evidence" value="ECO:0007669"/>
    <property type="project" value="TreeGrafter"/>
</dbReference>
<proteinExistence type="predicted"/>
<dbReference type="RefSeq" id="WP_084115212.1">
    <property type="nucleotide sequence ID" value="NZ_FWXH01000004.1"/>
</dbReference>
<dbReference type="PANTHER" id="PTHR33908">
    <property type="entry name" value="MANNOSYLTRANSFERASE YKCB-RELATED"/>
    <property type="match status" value="1"/>
</dbReference>
<feature type="transmembrane region" description="Helical" evidence="8">
    <location>
        <begin position="336"/>
        <end position="358"/>
    </location>
</feature>
<feature type="transmembrane region" description="Helical" evidence="8">
    <location>
        <begin position="128"/>
        <end position="148"/>
    </location>
</feature>
<dbReference type="AlphaFoldDB" id="A0A1W1XH10"/>
<keyword evidence="6 8" id="KW-1133">Transmembrane helix</keyword>
<dbReference type="PANTHER" id="PTHR33908:SF11">
    <property type="entry name" value="MEMBRANE PROTEIN"/>
    <property type="match status" value="1"/>
</dbReference>
<evidence type="ECO:0000256" key="6">
    <source>
        <dbReference type="ARBA" id="ARBA00022989"/>
    </source>
</evidence>
<keyword evidence="3 10" id="KW-0328">Glycosyltransferase</keyword>
<evidence type="ECO:0000256" key="3">
    <source>
        <dbReference type="ARBA" id="ARBA00022676"/>
    </source>
</evidence>
<dbReference type="Proteomes" id="UP000192468">
    <property type="component" value="Unassembled WGS sequence"/>
</dbReference>
<keyword evidence="2" id="KW-1003">Cell membrane</keyword>
<dbReference type="Pfam" id="PF13231">
    <property type="entry name" value="PMT_2"/>
    <property type="match status" value="1"/>
</dbReference>